<dbReference type="Proteomes" id="UP000243255">
    <property type="component" value="Unassembled WGS sequence"/>
</dbReference>
<dbReference type="EMBL" id="FQWX01000005">
    <property type="protein sequence ID" value="SHG68840.1"/>
    <property type="molecule type" value="Genomic_DNA"/>
</dbReference>
<keyword evidence="1" id="KW-0812">Transmembrane</keyword>
<accession>A0A1M5LVB1</accession>
<keyword evidence="1" id="KW-1133">Transmembrane helix</keyword>
<dbReference type="RefSeq" id="WP_073124452.1">
    <property type="nucleotide sequence ID" value="NZ_BAABCH010000026.1"/>
</dbReference>
<evidence type="ECO:0008006" key="4">
    <source>
        <dbReference type="Google" id="ProtNLM"/>
    </source>
</evidence>
<evidence type="ECO:0000313" key="2">
    <source>
        <dbReference type="EMBL" id="SHG68840.1"/>
    </source>
</evidence>
<feature type="transmembrane region" description="Helical" evidence="1">
    <location>
        <begin position="44"/>
        <end position="68"/>
    </location>
</feature>
<feature type="transmembrane region" description="Helical" evidence="1">
    <location>
        <begin position="89"/>
        <end position="118"/>
    </location>
</feature>
<evidence type="ECO:0000313" key="3">
    <source>
        <dbReference type="Proteomes" id="UP000243255"/>
    </source>
</evidence>
<feature type="transmembrane region" description="Helical" evidence="1">
    <location>
        <begin position="217"/>
        <end position="238"/>
    </location>
</feature>
<sequence length="250" mass="27883">MSNYRPYFKFIRDFNIRMFLIILTIISVNISISVWASIGSDKPVIIYSSQLTSMGILLCFLSGFFYSLTLFSNAMSIKADRVGYLKASLLWGIILSVGIAVFCIVVDAGFKAFIGSITDKLVQTNALIPSISIKSSKFILGLANITLTNLFVFSLGFMIGAIWYRFKIIYNVIFFAGIPSALGAYIANSSTKSPVLLEVWGNRVLYNIGKFIDNKPLMVMTILTFIFLFILIGVRLLIKAPIKDYAHDLI</sequence>
<feature type="transmembrane region" description="Helical" evidence="1">
    <location>
        <begin position="20"/>
        <end position="38"/>
    </location>
</feature>
<feature type="transmembrane region" description="Helical" evidence="1">
    <location>
        <begin position="168"/>
        <end position="187"/>
    </location>
</feature>
<keyword evidence="1" id="KW-0472">Membrane</keyword>
<dbReference type="STRING" id="1121321.SAMN04488530_10595"/>
<proteinExistence type="predicted"/>
<evidence type="ECO:0000256" key="1">
    <source>
        <dbReference type="SAM" id="Phobius"/>
    </source>
</evidence>
<organism evidence="2 3">
    <name type="scientific">Asaccharospora irregularis DSM 2635</name>
    <dbReference type="NCBI Taxonomy" id="1121321"/>
    <lineage>
        <taxon>Bacteria</taxon>
        <taxon>Bacillati</taxon>
        <taxon>Bacillota</taxon>
        <taxon>Clostridia</taxon>
        <taxon>Peptostreptococcales</taxon>
        <taxon>Peptostreptococcaceae</taxon>
        <taxon>Asaccharospora</taxon>
    </lineage>
</organism>
<gene>
    <name evidence="2" type="ORF">SAMN04488530_10595</name>
</gene>
<dbReference type="OrthoDB" id="1757618at2"/>
<dbReference type="AlphaFoldDB" id="A0A1M5LVB1"/>
<reference evidence="3" key="1">
    <citation type="submission" date="2016-11" db="EMBL/GenBank/DDBJ databases">
        <authorList>
            <person name="Varghese N."/>
            <person name="Submissions S."/>
        </authorList>
    </citation>
    <scope>NUCLEOTIDE SEQUENCE [LARGE SCALE GENOMIC DNA]</scope>
    <source>
        <strain evidence="3">DSM 2635</strain>
    </source>
</reference>
<keyword evidence="3" id="KW-1185">Reference proteome</keyword>
<feature type="transmembrane region" description="Helical" evidence="1">
    <location>
        <begin position="138"/>
        <end position="161"/>
    </location>
</feature>
<name>A0A1M5LVB1_9FIRM</name>
<protein>
    <recommendedName>
        <fullName evidence="4">ABC-2 family transporter protein</fullName>
    </recommendedName>
</protein>